<evidence type="ECO:0000313" key="3">
    <source>
        <dbReference type="Proteomes" id="UP001151287"/>
    </source>
</evidence>
<feature type="region of interest" description="Disordered" evidence="1">
    <location>
        <begin position="33"/>
        <end position="52"/>
    </location>
</feature>
<dbReference type="OrthoDB" id="640135at2759"/>
<protein>
    <submittedName>
        <fullName evidence="2">Uncharacterized protein</fullName>
    </submittedName>
</protein>
<evidence type="ECO:0000256" key="1">
    <source>
        <dbReference type="SAM" id="MobiDB-lite"/>
    </source>
</evidence>
<name>A0A9Q0CJ39_9POAL</name>
<dbReference type="InterPro" id="IPR039614">
    <property type="entry name" value="PMI1-like"/>
</dbReference>
<accession>A0A9Q0CJ39</accession>
<dbReference type="AlphaFoldDB" id="A0A9Q0CJ39"/>
<evidence type="ECO:0000313" key="2">
    <source>
        <dbReference type="EMBL" id="KAJ1694944.1"/>
    </source>
</evidence>
<reference evidence="2" key="1">
    <citation type="journal article" date="2022" name="Cell">
        <title>Repeat-based holocentromeres influence genome architecture and karyotype evolution.</title>
        <authorList>
            <person name="Hofstatter P.G."/>
            <person name="Thangavel G."/>
            <person name="Lux T."/>
            <person name="Neumann P."/>
            <person name="Vondrak T."/>
            <person name="Novak P."/>
            <person name="Zhang M."/>
            <person name="Costa L."/>
            <person name="Castellani M."/>
            <person name="Scott A."/>
            <person name="Toegelov H."/>
            <person name="Fuchs J."/>
            <person name="Mata-Sucre Y."/>
            <person name="Dias Y."/>
            <person name="Vanzela A.L.L."/>
            <person name="Huettel B."/>
            <person name="Almeida C.C.S."/>
            <person name="Simkova H."/>
            <person name="Souza G."/>
            <person name="Pedrosa-Harand A."/>
            <person name="Macas J."/>
            <person name="Mayer K.F.X."/>
            <person name="Houben A."/>
            <person name="Marques A."/>
        </authorList>
    </citation>
    <scope>NUCLEOTIDE SEQUENCE</scope>
    <source>
        <strain evidence="2">RhyBre1mFocal</strain>
    </source>
</reference>
<organism evidence="2 3">
    <name type="scientific">Rhynchospora breviuscula</name>
    <dbReference type="NCBI Taxonomy" id="2022672"/>
    <lineage>
        <taxon>Eukaryota</taxon>
        <taxon>Viridiplantae</taxon>
        <taxon>Streptophyta</taxon>
        <taxon>Embryophyta</taxon>
        <taxon>Tracheophyta</taxon>
        <taxon>Spermatophyta</taxon>
        <taxon>Magnoliopsida</taxon>
        <taxon>Liliopsida</taxon>
        <taxon>Poales</taxon>
        <taxon>Cyperaceae</taxon>
        <taxon>Cyperoideae</taxon>
        <taxon>Rhynchosporeae</taxon>
        <taxon>Rhynchospora</taxon>
    </lineage>
</organism>
<dbReference type="EMBL" id="JAMQYH010000003">
    <property type="protein sequence ID" value="KAJ1694944.1"/>
    <property type="molecule type" value="Genomic_DNA"/>
</dbReference>
<sequence>MSNKNTKKRTSDSIAPFNWCTHHRFFFSMRGGAHKLQSTRPPPPLPDQSPLTAARVSLSPDLKKRLRDLERDLDRLKARIIREKPPAKMWLPGEDKEVAGPAVVRFQDGSFLHEITKVGKPWERLCMHVSLPTVAEDATTADEVLQRMTTIKMDDLCRCLMSLMPMIDITGLKLTGSASQPYHASTELDFLIESILFDSVKKLEELVLEGLKLQMGTSTTRSSANSTEAAAVAGTDLKAALSESTASRDWVVLVVLIQVRDPKEDLGTVGELMIGLIEAQLGENGALQFDIEGVHVAGLNLGRHKIDGRDFMWSASMKCCGGSDGSGSITRNPDRLFPCSI</sequence>
<gene>
    <name evidence="2" type="ORF">LUZ63_011642</name>
</gene>
<dbReference type="Proteomes" id="UP001151287">
    <property type="component" value="Unassembled WGS sequence"/>
</dbReference>
<keyword evidence="3" id="KW-1185">Reference proteome</keyword>
<proteinExistence type="predicted"/>
<dbReference type="PANTHER" id="PTHR33414:SF8">
    <property type="entry name" value="OS09G0559200 PROTEIN"/>
    <property type="match status" value="1"/>
</dbReference>
<dbReference type="PANTHER" id="PTHR33414">
    <property type="entry name" value="PROTEIN PLASTID MOVEMENT IMPAIRED 1-RELATED 1"/>
    <property type="match status" value="1"/>
</dbReference>
<comment type="caution">
    <text evidence="2">The sequence shown here is derived from an EMBL/GenBank/DDBJ whole genome shotgun (WGS) entry which is preliminary data.</text>
</comment>